<dbReference type="InterPro" id="IPR036465">
    <property type="entry name" value="vWFA_dom_sf"/>
</dbReference>
<dbReference type="Pfam" id="PF24415">
    <property type="entry name" value="Ig_Irg-7"/>
    <property type="match status" value="1"/>
</dbReference>
<dbReference type="SMART" id="SM00327">
    <property type="entry name" value="VWA"/>
    <property type="match status" value="1"/>
</dbReference>
<organism evidence="5">
    <name type="scientific">Nippostrongylus brasiliensis</name>
    <name type="common">Rat hookworm</name>
    <dbReference type="NCBI Taxonomy" id="27835"/>
    <lineage>
        <taxon>Eukaryota</taxon>
        <taxon>Metazoa</taxon>
        <taxon>Ecdysozoa</taxon>
        <taxon>Nematoda</taxon>
        <taxon>Chromadorea</taxon>
        <taxon>Rhabditida</taxon>
        <taxon>Rhabditina</taxon>
        <taxon>Rhabditomorpha</taxon>
        <taxon>Strongyloidea</taxon>
        <taxon>Heligmosomidae</taxon>
        <taxon>Nippostrongylus</taxon>
    </lineage>
</organism>
<evidence type="ECO:0000259" key="2">
    <source>
        <dbReference type="PROSITE" id="PS50234"/>
    </source>
</evidence>
<dbReference type="InterPro" id="IPR002035">
    <property type="entry name" value="VWF_A"/>
</dbReference>
<dbReference type="WBParaSite" id="NBR_0001832901-mRNA-1">
    <property type="protein sequence ID" value="NBR_0001832901-mRNA-1"/>
    <property type="gene ID" value="NBR_0001832901"/>
</dbReference>
<dbReference type="EMBL" id="UYSL01023336">
    <property type="protein sequence ID" value="VDL82055.1"/>
    <property type="molecule type" value="Genomic_DNA"/>
</dbReference>
<evidence type="ECO:0000256" key="1">
    <source>
        <dbReference type="SAM" id="MobiDB-lite"/>
    </source>
</evidence>
<gene>
    <name evidence="3" type="ORF">NBR_LOCUS18330</name>
</gene>
<sequence length="297" mass="31354">MCSFEYYSDPFVCQSQSLEFMVIGMDEFNQQFRRLEQFFCVSHNDTTRTTVPSPVVSTTPYKPVVTTQPVVTTMTTQPVVTTNPPPVTTQPAPVMSTSPSDHLTTPAVSSGLFDVVFLIDVSQEASTRLSDQNSRVALIAVGSVGMGAVPVANLNTIGSQADLLKYLQIVVDFSDFGSPGQALAQALGIAVDNNFMSAGYRTTITNHVIVYVTATTKFDDNPAPVATKILQAGSYGIITVGYGQLATDKAALQSISGGSSCTFTASDSATLNAQITSVRNLITVAGTNGGKYCNGGN</sequence>
<reference evidence="3 4" key="2">
    <citation type="submission" date="2018-11" db="EMBL/GenBank/DDBJ databases">
        <authorList>
            <consortium name="Pathogen Informatics"/>
        </authorList>
    </citation>
    <scope>NUCLEOTIDE SEQUENCE [LARGE SCALE GENOMIC DNA]</scope>
</reference>
<dbReference type="STRING" id="27835.A0A0N4YMD6"/>
<dbReference type="InterPro" id="IPR057085">
    <property type="entry name" value="Ig_Irg-7"/>
</dbReference>
<evidence type="ECO:0000313" key="5">
    <source>
        <dbReference type="WBParaSite" id="NBR_0001832901-mRNA-1"/>
    </source>
</evidence>
<protein>
    <submittedName>
        <fullName evidence="5">VWFA domain-containing protein</fullName>
    </submittedName>
</protein>
<dbReference type="PANTHER" id="PTHR47324">
    <property type="entry name" value="PROTEIN IRG-7-RELATED"/>
    <property type="match status" value="1"/>
</dbReference>
<reference evidence="5" key="1">
    <citation type="submission" date="2017-02" db="UniProtKB">
        <authorList>
            <consortium name="WormBaseParasite"/>
        </authorList>
    </citation>
    <scope>IDENTIFICATION</scope>
</reference>
<dbReference type="PANTHER" id="PTHR47324:SF1">
    <property type="entry name" value="EGF-LIKE DOMAIN-CONTAINING PROTEIN-RELATED"/>
    <property type="match status" value="1"/>
</dbReference>
<keyword evidence="4" id="KW-1185">Reference proteome</keyword>
<name>A0A0N4YMD6_NIPBR</name>
<evidence type="ECO:0000313" key="3">
    <source>
        <dbReference type="EMBL" id="VDL82055.1"/>
    </source>
</evidence>
<dbReference type="SUPFAM" id="SSF53300">
    <property type="entry name" value="vWA-like"/>
    <property type="match status" value="1"/>
</dbReference>
<feature type="domain" description="VWFA" evidence="2">
    <location>
        <begin position="117"/>
        <end position="278"/>
    </location>
</feature>
<dbReference type="Pfam" id="PF00092">
    <property type="entry name" value="VWA"/>
    <property type="match status" value="1"/>
</dbReference>
<dbReference type="InterPro" id="IPR053295">
    <property type="entry name" value="Innate_immunity_reg"/>
</dbReference>
<accession>A0A0N4YMD6</accession>
<dbReference type="Proteomes" id="UP000271162">
    <property type="component" value="Unassembled WGS sequence"/>
</dbReference>
<feature type="region of interest" description="Disordered" evidence="1">
    <location>
        <begin position="76"/>
        <end position="101"/>
    </location>
</feature>
<proteinExistence type="predicted"/>
<dbReference type="Gene3D" id="3.40.50.410">
    <property type="entry name" value="von Willebrand factor, type A domain"/>
    <property type="match status" value="1"/>
</dbReference>
<evidence type="ECO:0000313" key="4">
    <source>
        <dbReference type="Proteomes" id="UP000271162"/>
    </source>
</evidence>
<dbReference type="PROSITE" id="PS50234">
    <property type="entry name" value="VWFA"/>
    <property type="match status" value="1"/>
</dbReference>
<dbReference type="AlphaFoldDB" id="A0A0N4YMD6"/>